<dbReference type="WBParaSite" id="Pan_g16606.t1">
    <property type="protein sequence ID" value="Pan_g16606.t1"/>
    <property type="gene ID" value="Pan_g16606"/>
</dbReference>
<name>A0A7E4V4T4_PANRE</name>
<protein>
    <submittedName>
        <fullName evidence="2">Uncharacterized protein</fullName>
    </submittedName>
</protein>
<reference evidence="1" key="1">
    <citation type="journal article" date="2013" name="Genetics">
        <title>The draft genome and transcriptome of Panagrellus redivivus are shaped by the harsh demands of a free-living lifestyle.</title>
        <authorList>
            <person name="Srinivasan J."/>
            <person name="Dillman A.R."/>
            <person name="Macchietto M.G."/>
            <person name="Heikkinen L."/>
            <person name="Lakso M."/>
            <person name="Fracchia K.M."/>
            <person name="Antoshechkin I."/>
            <person name="Mortazavi A."/>
            <person name="Wong G."/>
            <person name="Sternberg P.W."/>
        </authorList>
    </citation>
    <scope>NUCLEOTIDE SEQUENCE [LARGE SCALE GENOMIC DNA]</scope>
    <source>
        <strain evidence="1">MT8872</strain>
    </source>
</reference>
<accession>A0A7E4V4T4</accession>
<sequence length="288" mass="32834">MVFIRCENCFILLVITVICSLFSFVLANKYSRRIYLNDKFISGIDPTRDGFRILLDDSFIETHLQPTLLPTIYLTAVPLEGIDHTAVTNVVYADSPLTGKTLHIEGLQHHAWYYLCVEFENFNRQNETTGMECGVYRTLDFDSKPVESTMVNLELHDATSQSLSFLGVSKGDFERRLTFTLRHGNAPIPPSEVFLLSTTNELDLKFSDLKPNKTYGHLCVLEEPLLSAFSAMGRRISVRRETCFFGNLKTRDYDWSIFESEASPYSSTPPQTLCFTLLFAVVAFRLIF</sequence>
<organism evidence="1 2">
    <name type="scientific">Panagrellus redivivus</name>
    <name type="common">Microworm</name>
    <dbReference type="NCBI Taxonomy" id="6233"/>
    <lineage>
        <taxon>Eukaryota</taxon>
        <taxon>Metazoa</taxon>
        <taxon>Ecdysozoa</taxon>
        <taxon>Nematoda</taxon>
        <taxon>Chromadorea</taxon>
        <taxon>Rhabditida</taxon>
        <taxon>Tylenchina</taxon>
        <taxon>Panagrolaimomorpha</taxon>
        <taxon>Panagrolaimoidea</taxon>
        <taxon>Panagrolaimidae</taxon>
        <taxon>Panagrellus</taxon>
    </lineage>
</organism>
<dbReference type="Proteomes" id="UP000492821">
    <property type="component" value="Unassembled WGS sequence"/>
</dbReference>
<evidence type="ECO:0000313" key="1">
    <source>
        <dbReference type="Proteomes" id="UP000492821"/>
    </source>
</evidence>
<dbReference type="AlphaFoldDB" id="A0A7E4V4T4"/>
<reference evidence="2" key="2">
    <citation type="submission" date="2020-10" db="UniProtKB">
        <authorList>
            <consortium name="WormBaseParasite"/>
        </authorList>
    </citation>
    <scope>IDENTIFICATION</scope>
</reference>
<evidence type="ECO:0000313" key="2">
    <source>
        <dbReference type="WBParaSite" id="Pan_g16606.t1"/>
    </source>
</evidence>
<keyword evidence="1" id="KW-1185">Reference proteome</keyword>
<proteinExistence type="predicted"/>